<evidence type="ECO:0000259" key="4">
    <source>
        <dbReference type="PROSITE" id="PS50043"/>
    </source>
</evidence>
<dbReference type="PROSITE" id="PS50043">
    <property type="entry name" value="HTH_LUXR_2"/>
    <property type="match status" value="1"/>
</dbReference>
<dbReference type="GO" id="GO:0000160">
    <property type="term" value="P:phosphorelay signal transduction system"/>
    <property type="evidence" value="ECO:0007669"/>
    <property type="project" value="InterPro"/>
</dbReference>
<dbReference type="GO" id="GO:0006355">
    <property type="term" value="P:regulation of DNA-templated transcription"/>
    <property type="evidence" value="ECO:0007669"/>
    <property type="project" value="InterPro"/>
</dbReference>
<evidence type="ECO:0000256" key="3">
    <source>
        <dbReference type="PROSITE-ProRule" id="PRU00169"/>
    </source>
</evidence>
<feature type="domain" description="Response regulatory" evidence="5">
    <location>
        <begin position="3"/>
        <end position="121"/>
    </location>
</feature>
<dbReference type="AlphaFoldDB" id="A0A6G8PVZ2"/>
<dbReference type="SUPFAM" id="SSF52172">
    <property type="entry name" value="CheY-like"/>
    <property type="match status" value="1"/>
</dbReference>
<dbReference type="PRINTS" id="PR00038">
    <property type="entry name" value="HTHLUXR"/>
</dbReference>
<feature type="modified residue" description="4-aspartylphosphate" evidence="3">
    <location>
        <position position="56"/>
    </location>
</feature>
<keyword evidence="7" id="KW-1185">Reference proteome</keyword>
<dbReference type="Gene3D" id="3.40.50.2300">
    <property type="match status" value="1"/>
</dbReference>
<evidence type="ECO:0000259" key="5">
    <source>
        <dbReference type="PROSITE" id="PS50110"/>
    </source>
</evidence>
<dbReference type="SUPFAM" id="SSF46894">
    <property type="entry name" value="C-terminal effector domain of the bipartite response regulators"/>
    <property type="match status" value="1"/>
</dbReference>
<evidence type="ECO:0000313" key="7">
    <source>
        <dbReference type="Proteomes" id="UP000502706"/>
    </source>
</evidence>
<dbReference type="InterPro" id="IPR011006">
    <property type="entry name" value="CheY-like_superfamily"/>
</dbReference>
<dbReference type="SMART" id="SM00448">
    <property type="entry name" value="REC"/>
    <property type="match status" value="1"/>
</dbReference>
<dbReference type="RefSeq" id="WP_166396013.1">
    <property type="nucleotide sequence ID" value="NZ_CP045121.1"/>
</dbReference>
<evidence type="ECO:0000313" key="6">
    <source>
        <dbReference type="EMBL" id="QIN78337.1"/>
    </source>
</evidence>
<dbReference type="EMBL" id="CP045121">
    <property type="protein sequence ID" value="QIN78337.1"/>
    <property type="molecule type" value="Genomic_DNA"/>
</dbReference>
<name>A0A6G8PVZ2_9ACTN</name>
<dbReference type="Pfam" id="PF00196">
    <property type="entry name" value="GerE"/>
    <property type="match status" value="1"/>
</dbReference>
<evidence type="ECO:0000256" key="1">
    <source>
        <dbReference type="ARBA" id="ARBA00022553"/>
    </source>
</evidence>
<dbReference type="InterPro" id="IPR058245">
    <property type="entry name" value="NreC/VraR/RcsB-like_REC"/>
</dbReference>
<dbReference type="InterPro" id="IPR001789">
    <property type="entry name" value="Sig_transdc_resp-reg_receiver"/>
</dbReference>
<dbReference type="KEGG" id="rmar:GBA65_07185"/>
<dbReference type="PANTHER" id="PTHR43214">
    <property type="entry name" value="TWO-COMPONENT RESPONSE REGULATOR"/>
    <property type="match status" value="1"/>
</dbReference>
<organism evidence="6 7">
    <name type="scientific">Rubrobacter marinus</name>
    <dbReference type="NCBI Taxonomy" id="2653852"/>
    <lineage>
        <taxon>Bacteria</taxon>
        <taxon>Bacillati</taxon>
        <taxon>Actinomycetota</taxon>
        <taxon>Rubrobacteria</taxon>
        <taxon>Rubrobacterales</taxon>
        <taxon>Rubrobacteraceae</taxon>
        <taxon>Rubrobacter</taxon>
    </lineage>
</organism>
<dbReference type="Proteomes" id="UP000502706">
    <property type="component" value="Chromosome"/>
</dbReference>
<keyword evidence="2" id="KW-0238">DNA-binding</keyword>
<dbReference type="CDD" id="cd06170">
    <property type="entry name" value="LuxR_C_like"/>
    <property type="match status" value="1"/>
</dbReference>
<dbReference type="GO" id="GO:0003677">
    <property type="term" value="F:DNA binding"/>
    <property type="evidence" value="ECO:0007669"/>
    <property type="project" value="UniProtKB-KW"/>
</dbReference>
<feature type="domain" description="HTH luxR-type" evidence="4">
    <location>
        <begin position="149"/>
        <end position="214"/>
    </location>
</feature>
<dbReference type="Pfam" id="PF00072">
    <property type="entry name" value="Response_reg"/>
    <property type="match status" value="1"/>
</dbReference>
<dbReference type="SMART" id="SM00421">
    <property type="entry name" value="HTH_LUXR"/>
    <property type="match status" value="1"/>
</dbReference>
<keyword evidence="1 3" id="KW-0597">Phosphoprotein</keyword>
<dbReference type="InterPro" id="IPR016032">
    <property type="entry name" value="Sig_transdc_resp-reg_C-effctor"/>
</dbReference>
<dbReference type="PROSITE" id="PS50110">
    <property type="entry name" value="RESPONSE_REGULATORY"/>
    <property type="match status" value="1"/>
</dbReference>
<accession>A0A6G8PVZ2</accession>
<reference evidence="6 7" key="1">
    <citation type="submission" date="2019-10" db="EMBL/GenBank/DDBJ databases">
        <title>Rubrobacter sp nov SCSIO 52915 isolated from a deep-sea sediment in the South China Sea.</title>
        <authorList>
            <person name="Chen R.W."/>
        </authorList>
    </citation>
    <scope>NUCLEOTIDE SEQUENCE [LARGE SCALE GENOMIC DNA]</scope>
    <source>
        <strain evidence="6 7">SCSIO 52915</strain>
    </source>
</reference>
<dbReference type="CDD" id="cd17535">
    <property type="entry name" value="REC_NarL-like"/>
    <property type="match status" value="1"/>
</dbReference>
<protein>
    <submittedName>
        <fullName evidence="6">Response regulator</fullName>
    </submittedName>
</protein>
<dbReference type="InterPro" id="IPR039420">
    <property type="entry name" value="WalR-like"/>
</dbReference>
<dbReference type="InterPro" id="IPR000792">
    <property type="entry name" value="Tscrpt_reg_LuxR_C"/>
</dbReference>
<gene>
    <name evidence="6" type="ORF">GBA65_07185</name>
</gene>
<sequence length="221" mass="23586">MIRLLLLDDHASSRIPLALVLDQEPDLSVVAQAGTLAEARRALGGLDGGADVALLDLDLPDGSGTDLIDDLRAANREASALVLTAHSDKNRLAGAVEAGASSVLNKAADLDEITNAIRRLAAGEQIMPPSEVLEMVRLAVKRREQDRDARAALARLTRRELEVLQALADGLNDKEIARRLRVGPGTVRSHLTGILTKLGVESRLQALVFALRHGAVEVEGR</sequence>
<evidence type="ECO:0000256" key="2">
    <source>
        <dbReference type="ARBA" id="ARBA00023125"/>
    </source>
</evidence>
<proteinExistence type="predicted"/>